<organism evidence="1 2">
    <name type="scientific">Planoprotostelium fungivorum</name>
    <dbReference type="NCBI Taxonomy" id="1890364"/>
    <lineage>
        <taxon>Eukaryota</taxon>
        <taxon>Amoebozoa</taxon>
        <taxon>Evosea</taxon>
        <taxon>Variosea</taxon>
        <taxon>Cavosteliida</taxon>
        <taxon>Cavosteliaceae</taxon>
        <taxon>Planoprotostelium</taxon>
    </lineage>
</organism>
<name>A0A2P6MVJ4_9EUKA</name>
<evidence type="ECO:0000313" key="1">
    <source>
        <dbReference type="EMBL" id="PRP75738.1"/>
    </source>
</evidence>
<sequence>MAKVYPFCNVELGTKLHCNHQFRQCSTSDTGCAPSFSVLKIIRSVLFAGSNEKLSADGSLLHKRASSADIWMKQVSVAFGAEEAGGLILKTRANTRTSTYVQALCPSTVIANWLL</sequence>
<reference evidence="1 2" key="1">
    <citation type="journal article" date="2018" name="Genome Biol. Evol.">
        <title>Multiple Roots of Fruiting Body Formation in Amoebozoa.</title>
        <authorList>
            <person name="Hillmann F."/>
            <person name="Forbes G."/>
            <person name="Novohradska S."/>
            <person name="Ferling I."/>
            <person name="Riege K."/>
            <person name="Groth M."/>
            <person name="Westermann M."/>
            <person name="Marz M."/>
            <person name="Spaller T."/>
            <person name="Winckler T."/>
            <person name="Schaap P."/>
            <person name="Glockner G."/>
        </authorList>
    </citation>
    <scope>NUCLEOTIDE SEQUENCE [LARGE SCALE GENOMIC DNA]</scope>
    <source>
        <strain evidence="1 2">Jena</strain>
    </source>
</reference>
<accession>A0A2P6MVJ4</accession>
<dbReference type="EMBL" id="MDYQ01000364">
    <property type="protein sequence ID" value="PRP75738.1"/>
    <property type="molecule type" value="Genomic_DNA"/>
</dbReference>
<dbReference type="AlphaFoldDB" id="A0A2P6MVJ4"/>
<gene>
    <name evidence="1" type="ORF">PROFUN_09162</name>
</gene>
<dbReference type="InParanoid" id="A0A2P6MVJ4"/>
<comment type="caution">
    <text evidence="1">The sequence shown here is derived from an EMBL/GenBank/DDBJ whole genome shotgun (WGS) entry which is preliminary data.</text>
</comment>
<protein>
    <submittedName>
        <fullName evidence="1">Uncharacterized protein</fullName>
    </submittedName>
</protein>
<evidence type="ECO:0000313" key="2">
    <source>
        <dbReference type="Proteomes" id="UP000241769"/>
    </source>
</evidence>
<keyword evidence="2" id="KW-1185">Reference proteome</keyword>
<proteinExistence type="predicted"/>
<dbReference type="Proteomes" id="UP000241769">
    <property type="component" value="Unassembled WGS sequence"/>
</dbReference>